<evidence type="ECO:0000256" key="2">
    <source>
        <dbReference type="ARBA" id="ARBA00022448"/>
    </source>
</evidence>
<organism evidence="12 13">
    <name type="scientific">Teichococcus oryzae</name>
    <dbReference type="NCBI Taxonomy" id="1608942"/>
    <lineage>
        <taxon>Bacteria</taxon>
        <taxon>Pseudomonadati</taxon>
        <taxon>Pseudomonadota</taxon>
        <taxon>Alphaproteobacteria</taxon>
        <taxon>Acetobacterales</taxon>
        <taxon>Roseomonadaceae</taxon>
        <taxon>Roseomonas</taxon>
    </lineage>
</organism>
<keyword evidence="4 9" id="KW-0997">Cell inner membrane</keyword>
<keyword evidence="2 9" id="KW-0813">Transport</keyword>
<proteinExistence type="inferred from homology"/>
<name>A0A5B2TAU0_9PROT</name>
<comment type="subunit">
    <text evidence="9">The complex comprises the extracytoplasmic solute receptor protein and the two transmembrane proteins.</text>
</comment>
<evidence type="ECO:0000256" key="1">
    <source>
        <dbReference type="ARBA" id="ARBA00004429"/>
    </source>
</evidence>
<dbReference type="PANTHER" id="PTHR35011:SF10">
    <property type="entry name" value="TRAP TRANSPORTER SMALL PERMEASE PROTEIN"/>
    <property type="match status" value="1"/>
</dbReference>
<dbReference type="GO" id="GO:0015740">
    <property type="term" value="P:C4-dicarboxylate transport"/>
    <property type="evidence" value="ECO:0007669"/>
    <property type="project" value="TreeGrafter"/>
</dbReference>
<feature type="transmembrane region" description="Helical" evidence="9">
    <location>
        <begin position="123"/>
        <end position="141"/>
    </location>
</feature>
<keyword evidence="3" id="KW-1003">Cell membrane</keyword>
<evidence type="ECO:0000256" key="6">
    <source>
        <dbReference type="ARBA" id="ARBA00022989"/>
    </source>
</evidence>
<evidence type="ECO:0000259" key="11">
    <source>
        <dbReference type="Pfam" id="PF04290"/>
    </source>
</evidence>
<accession>A0A5B2TAU0</accession>
<comment type="function">
    <text evidence="9">Part of the tripartite ATP-independent periplasmic (TRAP) transport system.</text>
</comment>
<evidence type="ECO:0000313" key="12">
    <source>
        <dbReference type="EMBL" id="KAA2211647.1"/>
    </source>
</evidence>
<dbReference type="GO" id="GO:0005886">
    <property type="term" value="C:plasma membrane"/>
    <property type="evidence" value="ECO:0007669"/>
    <property type="project" value="UniProtKB-SubCell"/>
</dbReference>
<evidence type="ECO:0000256" key="3">
    <source>
        <dbReference type="ARBA" id="ARBA00022475"/>
    </source>
</evidence>
<protein>
    <recommendedName>
        <fullName evidence="9">TRAP transporter small permease protein</fullName>
    </recommendedName>
</protein>
<feature type="transmembrane region" description="Helical" evidence="9">
    <location>
        <begin position="80"/>
        <end position="103"/>
    </location>
</feature>
<evidence type="ECO:0000313" key="13">
    <source>
        <dbReference type="Proteomes" id="UP000322110"/>
    </source>
</evidence>
<feature type="transmembrane region" description="Helical" evidence="9">
    <location>
        <begin position="210"/>
        <end position="235"/>
    </location>
</feature>
<evidence type="ECO:0000256" key="4">
    <source>
        <dbReference type="ARBA" id="ARBA00022519"/>
    </source>
</evidence>
<sequence length="270" mass="29127">MQAAPAGGAPDDRGEAGGSRSGPGHEDLPRRGSAELGEALRRALRRNLQPGDRAYQRRGVSPLRGGVPAPLRVAQGLTRWVSRLAAVMAYLAGWNYILCAVLITFDVVARNLLGFSTAATVEISGYMLACGIAWALAHTLARRAHIRVDVLVNRMPLRLRVWLHVLAVALLAGFAVFIAWGGWQIVEESALFDAHDNSALRIPLMLPQGIWAFGLLAFLVMSLVLLLESALALLLGELEEVDALLGSRSVDDETREALEAVAMAREEQPA</sequence>
<dbReference type="AlphaFoldDB" id="A0A5B2TAU0"/>
<keyword evidence="13" id="KW-1185">Reference proteome</keyword>
<evidence type="ECO:0000256" key="9">
    <source>
        <dbReference type="RuleBase" id="RU369079"/>
    </source>
</evidence>
<comment type="similarity">
    <text evidence="8 9">Belongs to the TRAP transporter small permease family.</text>
</comment>
<feature type="transmembrane region" description="Helical" evidence="9">
    <location>
        <begin position="161"/>
        <end position="183"/>
    </location>
</feature>
<feature type="domain" description="Tripartite ATP-independent periplasmic transporters DctQ component" evidence="11">
    <location>
        <begin position="100"/>
        <end position="229"/>
    </location>
</feature>
<dbReference type="GO" id="GO:0022857">
    <property type="term" value="F:transmembrane transporter activity"/>
    <property type="evidence" value="ECO:0007669"/>
    <property type="project" value="UniProtKB-UniRule"/>
</dbReference>
<evidence type="ECO:0000256" key="5">
    <source>
        <dbReference type="ARBA" id="ARBA00022692"/>
    </source>
</evidence>
<keyword evidence="7 9" id="KW-0472">Membrane</keyword>
<feature type="region of interest" description="Disordered" evidence="10">
    <location>
        <begin position="1"/>
        <end position="32"/>
    </location>
</feature>
<reference evidence="12 13" key="1">
    <citation type="journal article" date="2015" name="Int. J. Syst. Evol. Microbiol.">
        <title>Roseomonas oryzae sp. nov., isolated from paddy rhizosphere soil.</title>
        <authorList>
            <person name="Ramaprasad E.V."/>
            <person name="Sasikala Ch."/>
            <person name="Ramana Ch.V."/>
        </authorList>
    </citation>
    <scope>NUCLEOTIDE SEQUENCE [LARGE SCALE GENOMIC DNA]</scope>
    <source>
        <strain evidence="12 13">KCTC 42542</strain>
    </source>
</reference>
<dbReference type="InterPro" id="IPR007387">
    <property type="entry name" value="TRAP_DctQ"/>
</dbReference>
<comment type="caution">
    <text evidence="12">The sequence shown here is derived from an EMBL/GenBank/DDBJ whole genome shotgun (WGS) entry which is preliminary data.</text>
</comment>
<dbReference type="InterPro" id="IPR055348">
    <property type="entry name" value="DctQ"/>
</dbReference>
<feature type="compositionally biased region" description="Basic and acidic residues" evidence="10">
    <location>
        <begin position="23"/>
        <end position="32"/>
    </location>
</feature>
<dbReference type="EMBL" id="VUKA01000018">
    <property type="protein sequence ID" value="KAA2211647.1"/>
    <property type="molecule type" value="Genomic_DNA"/>
</dbReference>
<dbReference type="Pfam" id="PF04290">
    <property type="entry name" value="DctQ"/>
    <property type="match status" value="1"/>
</dbReference>
<comment type="subcellular location">
    <subcellularLocation>
        <location evidence="1 9">Cell inner membrane</location>
        <topology evidence="1 9">Multi-pass membrane protein</topology>
    </subcellularLocation>
</comment>
<dbReference type="PANTHER" id="PTHR35011">
    <property type="entry name" value="2,3-DIKETO-L-GULONATE TRAP TRANSPORTER SMALL PERMEASE PROTEIN YIAM"/>
    <property type="match status" value="1"/>
</dbReference>
<keyword evidence="5 9" id="KW-0812">Transmembrane</keyword>
<gene>
    <name evidence="12" type="ORF">F0Q34_18855</name>
</gene>
<evidence type="ECO:0000256" key="7">
    <source>
        <dbReference type="ARBA" id="ARBA00023136"/>
    </source>
</evidence>
<evidence type="ECO:0000256" key="8">
    <source>
        <dbReference type="ARBA" id="ARBA00038436"/>
    </source>
</evidence>
<dbReference type="Proteomes" id="UP000322110">
    <property type="component" value="Unassembled WGS sequence"/>
</dbReference>
<evidence type="ECO:0000256" key="10">
    <source>
        <dbReference type="SAM" id="MobiDB-lite"/>
    </source>
</evidence>
<keyword evidence="6 9" id="KW-1133">Transmembrane helix</keyword>